<dbReference type="Proteomes" id="UP000053676">
    <property type="component" value="Unassembled WGS sequence"/>
</dbReference>
<gene>
    <name evidence="2" type="ORF">NECAME_02140</name>
</gene>
<evidence type="ECO:0000313" key="2">
    <source>
        <dbReference type="EMBL" id="ETN81460.1"/>
    </source>
</evidence>
<reference evidence="3" key="1">
    <citation type="journal article" date="2014" name="Nat. Genet.">
        <title>Genome of the human hookworm Necator americanus.</title>
        <authorList>
            <person name="Tang Y.T."/>
            <person name="Gao X."/>
            <person name="Rosa B.A."/>
            <person name="Abubucker S."/>
            <person name="Hallsworth-Pepin K."/>
            <person name="Martin J."/>
            <person name="Tyagi R."/>
            <person name="Heizer E."/>
            <person name="Zhang X."/>
            <person name="Bhonagiri-Palsikar V."/>
            <person name="Minx P."/>
            <person name="Warren W.C."/>
            <person name="Wang Q."/>
            <person name="Zhan B."/>
            <person name="Hotez P.J."/>
            <person name="Sternberg P.W."/>
            <person name="Dougall A."/>
            <person name="Gaze S.T."/>
            <person name="Mulvenna J."/>
            <person name="Sotillo J."/>
            <person name="Ranganathan S."/>
            <person name="Rabelo E.M."/>
            <person name="Wilson R.K."/>
            <person name="Felgner P.L."/>
            <person name="Bethony J."/>
            <person name="Hawdon J.M."/>
            <person name="Gasser R.B."/>
            <person name="Loukas A."/>
            <person name="Mitreva M."/>
        </authorList>
    </citation>
    <scope>NUCLEOTIDE SEQUENCE [LARGE SCALE GENOMIC DNA]</scope>
</reference>
<dbReference type="OrthoDB" id="5859543at2759"/>
<proteinExistence type="predicted"/>
<protein>
    <submittedName>
        <fullName evidence="2">Uncharacterized protein</fullName>
    </submittedName>
</protein>
<dbReference type="KEGG" id="nai:NECAME_02140"/>
<organism evidence="2 3">
    <name type="scientific">Necator americanus</name>
    <name type="common">Human hookworm</name>
    <dbReference type="NCBI Taxonomy" id="51031"/>
    <lineage>
        <taxon>Eukaryota</taxon>
        <taxon>Metazoa</taxon>
        <taxon>Ecdysozoa</taxon>
        <taxon>Nematoda</taxon>
        <taxon>Chromadorea</taxon>
        <taxon>Rhabditida</taxon>
        <taxon>Rhabditina</taxon>
        <taxon>Rhabditomorpha</taxon>
        <taxon>Strongyloidea</taxon>
        <taxon>Ancylostomatidae</taxon>
        <taxon>Bunostominae</taxon>
        <taxon>Necator</taxon>
    </lineage>
</organism>
<keyword evidence="3" id="KW-1185">Reference proteome</keyword>
<dbReference type="AlphaFoldDB" id="W2THC7"/>
<dbReference type="EMBL" id="KI658727">
    <property type="protein sequence ID" value="ETN81460.1"/>
    <property type="molecule type" value="Genomic_DNA"/>
</dbReference>
<accession>W2THC7</accession>
<evidence type="ECO:0000313" key="3">
    <source>
        <dbReference type="Proteomes" id="UP000053676"/>
    </source>
</evidence>
<name>W2THC7_NECAM</name>
<evidence type="ECO:0000256" key="1">
    <source>
        <dbReference type="SAM" id="MobiDB-lite"/>
    </source>
</evidence>
<sequence>MKKNNDASDGSLTSRTNAVAQQIDRRRNTRAAAHFIVAVARCSHSHQHLFAVVSHQPGTRSRLTERKQDAPLNDYLSSEELDKLSSCLSEFGTPAFVLIALHSEYFEELFVPEKLAYCATIPATAFVFLVRIPIKTTWCL</sequence>
<feature type="compositionally biased region" description="Polar residues" evidence="1">
    <location>
        <begin position="7"/>
        <end position="20"/>
    </location>
</feature>
<feature type="region of interest" description="Disordered" evidence="1">
    <location>
        <begin position="1"/>
        <end position="23"/>
    </location>
</feature>